<evidence type="ECO:0000313" key="4">
    <source>
        <dbReference type="Proteomes" id="UP001280121"/>
    </source>
</evidence>
<evidence type="ECO:0000313" key="3">
    <source>
        <dbReference type="EMBL" id="KAK2650962.1"/>
    </source>
</evidence>
<dbReference type="Proteomes" id="UP001280121">
    <property type="component" value="Unassembled WGS sequence"/>
</dbReference>
<reference evidence="3" key="1">
    <citation type="journal article" date="2023" name="Plant J.">
        <title>Genome sequences and population genomics provide insights into the demographic history, inbreeding, and mutation load of two 'living fossil' tree species of Dipteronia.</title>
        <authorList>
            <person name="Feng Y."/>
            <person name="Comes H.P."/>
            <person name="Chen J."/>
            <person name="Zhu S."/>
            <person name="Lu R."/>
            <person name="Zhang X."/>
            <person name="Li P."/>
            <person name="Qiu J."/>
            <person name="Olsen K.M."/>
            <person name="Qiu Y."/>
        </authorList>
    </citation>
    <scope>NUCLEOTIDE SEQUENCE</scope>
    <source>
        <strain evidence="3">KIB01</strain>
    </source>
</reference>
<dbReference type="EMBL" id="JANJYI010000005">
    <property type="protein sequence ID" value="KAK2650962.1"/>
    <property type="molecule type" value="Genomic_DNA"/>
</dbReference>
<feature type="domain" description="DUF4371" evidence="2">
    <location>
        <begin position="1"/>
        <end position="67"/>
    </location>
</feature>
<feature type="compositionally biased region" description="Polar residues" evidence="1">
    <location>
        <begin position="59"/>
        <end position="77"/>
    </location>
</feature>
<sequence length="77" mass="8746">MTLILRCVNVYTSPIKVDEFFISFVKVVETTGESLYNTLKTLLGSYELDFNNVRGQGYDNGSNMKEQNRGVQSSTKR</sequence>
<dbReference type="AlphaFoldDB" id="A0AAD9UAM6"/>
<dbReference type="InterPro" id="IPR025398">
    <property type="entry name" value="DUF4371"/>
</dbReference>
<dbReference type="PANTHER" id="PTHR45749:SF35">
    <property type="entry name" value="AC-LIKE TRANSPOSASE-RELATED"/>
    <property type="match status" value="1"/>
</dbReference>
<name>A0AAD9UAM6_9ROSI</name>
<gene>
    <name evidence="3" type="ORF">Ddye_018451</name>
</gene>
<feature type="region of interest" description="Disordered" evidence="1">
    <location>
        <begin position="56"/>
        <end position="77"/>
    </location>
</feature>
<protein>
    <recommendedName>
        <fullName evidence="2">DUF4371 domain-containing protein</fullName>
    </recommendedName>
</protein>
<dbReference type="PANTHER" id="PTHR45749">
    <property type="match status" value="1"/>
</dbReference>
<proteinExistence type="predicted"/>
<comment type="caution">
    <text evidence="3">The sequence shown here is derived from an EMBL/GenBank/DDBJ whole genome shotgun (WGS) entry which is preliminary data.</text>
</comment>
<dbReference type="Pfam" id="PF14291">
    <property type="entry name" value="DUF4371"/>
    <property type="match status" value="1"/>
</dbReference>
<organism evidence="3 4">
    <name type="scientific">Dipteronia dyeriana</name>
    <dbReference type="NCBI Taxonomy" id="168575"/>
    <lineage>
        <taxon>Eukaryota</taxon>
        <taxon>Viridiplantae</taxon>
        <taxon>Streptophyta</taxon>
        <taxon>Embryophyta</taxon>
        <taxon>Tracheophyta</taxon>
        <taxon>Spermatophyta</taxon>
        <taxon>Magnoliopsida</taxon>
        <taxon>eudicotyledons</taxon>
        <taxon>Gunneridae</taxon>
        <taxon>Pentapetalae</taxon>
        <taxon>rosids</taxon>
        <taxon>malvids</taxon>
        <taxon>Sapindales</taxon>
        <taxon>Sapindaceae</taxon>
        <taxon>Hippocastanoideae</taxon>
        <taxon>Acereae</taxon>
        <taxon>Dipteronia</taxon>
    </lineage>
</organism>
<accession>A0AAD9UAM6</accession>
<evidence type="ECO:0000259" key="2">
    <source>
        <dbReference type="Pfam" id="PF14291"/>
    </source>
</evidence>
<evidence type="ECO:0000256" key="1">
    <source>
        <dbReference type="SAM" id="MobiDB-lite"/>
    </source>
</evidence>
<keyword evidence="4" id="KW-1185">Reference proteome</keyword>